<evidence type="ECO:0000313" key="3">
    <source>
        <dbReference type="Proteomes" id="UP000481861"/>
    </source>
</evidence>
<evidence type="ECO:0000256" key="1">
    <source>
        <dbReference type="SAM" id="MobiDB-lite"/>
    </source>
</evidence>
<dbReference type="Proteomes" id="UP000481861">
    <property type="component" value="Unassembled WGS sequence"/>
</dbReference>
<feature type="region of interest" description="Disordered" evidence="1">
    <location>
        <begin position="158"/>
        <end position="197"/>
    </location>
</feature>
<name>A0A7C8MC26_9PLEO</name>
<keyword evidence="3" id="KW-1185">Reference proteome</keyword>
<sequence>MRVLPGLTCTSAHMRPSGSSGGQAAEARLDEKRKRAVDEMAKLDAGQATRCMKSAGTGQANTTTADGPRAAARQTLAVRAILERAPPAVRPRTLRRAQRRRRMDFWRFEGALHSAGHDAAPSQASVPPPTLRSGRGGVSVIDDDRPKVHIAGRARYQGQPVQAQRSGSAKAVSVHTATRTRTQALATPGARRCHRTPLRRARAGTGTTRSLCLWPVAAMRPRPIPTAAGRAVRVSWPTAGASCGRLADCTSSLCAVWASGCPAVCRRGRGHGAGAGAGGAGAARFDVPVLACGARVVVLISDLATWRLAGVAAAVRCSLLAARCPPAAARRRPAVITIIVRRLSRRRPRPPLTGLAARPRTPARSAAASIQRSLQRAERRPLHARRARQRCRSAPLHACALPFALRAAEGVRAPGRLQAIGHSGSRGFAPSMPCPCPAAGLDTGPLYG</sequence>
<dbReference type="AlphaFoldDB" id="A0A7C8MC26"/>
<protein>
    <submittedName>
        <fullName evidence="2">Uncharacterized protein</fullName>
    </submittedName>
</protein>
<feature type="region of interest" description="Disordered" evidence="1">
    <location>
        <begin position="116"/>
        <end position="142"/>
    </location>
</feature>
<feature type="region of interest" description="Disordered" evidence="1">
    <location>
        <begin position="1"/>
        <end position="34"/>
    </location>
</feature>
<accession>A0A7C8MC26</accession>
<comment type="caution">
    <text evidence="2">The sequence shown here is derived from an EMBL/GenBank/DDBJ whole genome shotgun (WGS) entry which is preliminary data.</text>
</comment>
<dbReference type="EMBL" id="JAADJZ010000008">
    <property type="protein sequence ID" value="KAF2873161.1"/>
    <property type="molecule type" value="Genomic_DNA"/>
</dbReference>
<proteinExistence type="predicted"/>
<gene>
    <name evidence="2" type="ORF">BDV95DRAFT_593528</name>
</gene>
<reference evidence="2 3" key="1">
    <citation type="submission" date="2020-01" db="EMBL/GenBank/DDBJ databases">
        <authorList>
            <consortium name="DOE Joint Genome Institute"/>
            <person name="Haridas S."/>
            <person name="Albert R."/>
            <person name="Binder M."/>
            <person name="Bloem J."/>
            <person name="Labutti K."/>
            <person name="Salamov A."/>
            <person name="Andreopoulos B."/>
            <person name="Baker S.E."/>
            <person name="Barry K."/>
            <person name="Bills G."/>
            <person name="Bluhm B.H."/>
            <person name="Cannon C."/>
            <person name="Castanera R."/>
            <person name="Culley D.E."/>
            <person name="Daum C."/>
            <person name="Ezra D."/>
            <person name="Gonzalez J.B."/>
            <person name="Henrissat B."/>
            <person name="Kuo A."/>
            <person name="Liang C."/>
            <person name="Lipzen A."/>
            <person name="Lutzoni F."/>
            <person name="Magnuson J."/>
            <person name="Mondo S."/>
            <person name="Nolan M."/>
            <person name="Ohm R."/>
            <person name="Pangilinan J."/>
            <person name="Park H.-J.H."/>
            <person name="Ramirez L."/>
            <person name="Alfaro M."/>
            <person name="Sun H."/>
            <person name="Tritt A."/>
            <person name="Yoshinaga Y."/>
            <person name="Zwiers L.-H.L."/>
            <person name="Turgeon B.G."/>
            <person name="Goodwin S.B."/>
            <person name="Spatafora J.W."/>
            <person name="Crous P.W."/>
            <person name="Grigoriev I.V."/>
        </authorList>
    </citation>
    <scope>NUCLEOTIDE SEQUENCE [LARGE SCALE GENOMIC DNA]</scope>
    <source>
        <strain evidence="2 3">CBS 611.86</strain>
    </source>
</reference>
<feature type="compositionally biased region" description="Low complexity" evidence="1">
    <location>
        <begin position="176"/>
        <end position="187"/>
    </location>
</feature>
<organism evidence="2 3">
    <name type="scientific">Massariosphaeria phaeospora</name>
    <dbReference type="NCBI Taxonomy" id="100035"/>
    <lineage>
        <taxon>Eukaryota</taxon>
        <taxon>Fungi</taxon>
        <taxon>Dikarya</taxon>
        <taxon>Ascomycota</taxon>
        <taxon>Pezizomycotina</taxon>
        <taxon>Dothideomycetes</taxon>
        <taxon>Pleosporomycetidae</taxon>
        <taxon>Pleosporales</taxon>
        <taxon>Pleosporales incertae sedis</taxon>
        <taxon>Massariosphaeria</taxon>
    </lineage>
</organism>
<evidence type="ECO:0000313" key="2">
    <source>
        <dbReference type="EMBL" id="KAF2873161.1"/>
    </source>
</evidence>